<dbReference type="Gene3D" id="2.60.220.50">
    <property type="match status" value="1"/>
</dbReference>
<keyword evidence="4 5" id="KW-0472">Membrane</keyword>
<proteinExistence type="predicted"/>
<dbReference type="PRINTS" id="PR00249">
    <property type="entry name" value="GPCRSECRETIN"/>
</dbReference>
<evidence type="ECO:0000259" key="6">
    <source>
        <dbReference type="PROSITE" id="PS50261"/>
    </source>
</evidence>
<dbReference type="InterPro" id="IPR017981">
    <property type="entry name" value="GPCR_2-like_7TM"/>
</dbReference>
<dbReference type="Gene3D" id="1.20.1070.10">
    <property type="entry name" value="Rhodopsin 7-helix transmembrane proteins"/>
    <property type="match status" value="1"/>
</dbReference>
<gene>
    <name evidence="8" type="primary">LOC106809879</name>
</gene>
<keyword evidence="7" id="KW-1185">Reference proteome</keyword>
<dbReference type="PANTHER" id="PTHR12011">
    <property type="entry name" value="ADHESION G-PROTEIN COUPLED RECEPTOR"/>
    <property type="match status" value="1"/>
</dbReference>
<dbReference type="Pfam" id="PF01825">
    <property type="entry name" value="GPS"/>
    <property type="match status" value="1"/>
</dbReference>
<evidence type="ECO:0000313" key="8">
    <source>
        <dbReference type="RefSeq" id="XP_014668600.1"/>
    </source>
</evidence>
<dbReference type="InterPro" id="IPR046338">
    <property type="entry name" value="GAIN_dom_sf"/>
</dbReference>
<reference evidence="8" key="1">
    <citation type="submission" date="2025-08" db="UniProtKB">
        <authorList>
            <consortium name="RefSeq"/>
        </authorList>
    </citation>
    <scope>IDENTIFICATION</scope>
</reference>
<protein>
    <submittedName>
        <fullName evidence="8">Adhesion G protein-coupled receptor E3-like</fullName>
    </submittedName>
</protein>
<dbReference type="PANTHER" id="PTHR12011:SF347">
    <property type="entry name" value="FI21270P1-RELATED"/>
    <property type="match status" value="1"/>
</dbReference>
<feature type="transmembrane region" description="Helical" evidence="5">
    <location>
        <begin position="287"/>
        <end position="308"/>
    </location>
</feature>
<accession>A0ABM1E8S9</accession>
<dbReference type="PROSITE" id="PS50261">
    <property type="entry name" value="G_PROTEIN_RECEP_F2_4"/>
    <property type="match status" value="1"/>
</dbReference>
<feature type="domain" description="G-protein coupled receptors family 2 profile 2" evidence="6">
    <location>
        <begin position="226"/>
        <end position="347"/>
    </location>
</feature>
<sequence length="347" mass="38336">MSANIAKFMLLANDKLIEAALPVFVNRTKKEHWIHAGSAGVRFQLVDIPIAGDADVGLRTEDGGSITVTFEGLLKLGISHGGQAQYVASMALPSPFSPLQEMKPSSLQQRTVVLDEKLREDPAVRVHTNVYSVTMAPKHEFTRDLIVKLNYPHHTVENKWTTAILCTSLVQEQHGGRDNVVFSPDGCYAHEHSDTHTVCACLHCTNFALLVQMSAVTVSKSSDLALRYLTYVGLSLSVLFATTTILVLISLKHLRSEKVFIVKNLSMTLIVTQITLMVGWERVSSHVACLLLAIMIHFFCLAVFMWMLCQAVNVVFIITIVTPPSKTQLMWLYCAIAYGIPALLDGK</sequence>
<dbReference type="Pfam" id="PF00002">
    <property type="entry name" value="7tm_2"/>
    <property type="match status" value="1"/>
</dbReference>
<evidence type="ECO:0000313" key="7">
    <source>
        <dbReference type="Proteomes" id="UP000695022"/>
    </source>
</evidence>
<dbReference type="InterPro" id="IPR000832">
    <property type="entry name" value="GPCR_2_secretin-like"/>
</dbReference>
<comment type="subcellular location">
    <subcellularLocation>
        <location evidence="1">Membrane</location>
        <topology evidence="1">Multi-pass membrane protein</topology>
    </subcellularLocation>
</comment>
<feature type="transmembrane region" description="Helical" evidence="5">
    <location>
        <begin position="328"/>
        <end position="344"/>
    </location>
</feature>
<evidence type="ECO:0000256" key="3">
    <source>
        <dbReference type="ARBA" id="ARBA00022989"/>
    </source>
</evidence>
<keyword evidence="2 5" id="KW-0812">Transmembrane</keyword>
<evidence type="ECO:0000256" key="2">
    <source>
        <dbReference type="ARBA" id="ARBA00022692"/>
    </source>
</evidence>
<dbReference type="GeneID" id="106809879"/>
<name>A0ABM1E8S9_PRICU</name>
<organism evidence="7 8">
    <name type="scientific">Priapulus caudatus</name>
    <name type="common">Priapulid worm</name>
    <dbReference type="NCBI Taxonomy" id="37621"/>
    <lineage>
        <taxon>Eukaryota</taxon>
        <taxon>Metazoa</taxon>
        <taxon>Ecdysozoa</taxon>
        <taxon>Scalidophora</taxon>
        <taxon>Priapulida</taxon>
        <taxon>Priapulimorpha</taxon>
        <taxon>Priapulimorphida</taxon>
        <taxon>Priapulidae</taxon>
        <taxon>Priapulus</taxon>
    </lineage>
</organism>
<dbReference type="RefSeq" id="XP_014668600.1">
    <property type="nucleotide sequence ID" value="XM_014813114.1"/>
</dbReference>
<evidence type="ECO:0000256" key="1">
    <source>
        <dbReference type="ARBA" id="ARBA00004141"/>
    </source>
</evidence>
<keyword evidence="3 5" id="KW-1133">Transmembrane helix</keyword>
<evidence type="ECO:0000256" key="4">
    <source>
        <dbReference type="ARBA" id="ARBA00023136"/>
    </source>
</evidence>
<dbReference type="Proteomes" id="UP000695022">
    <property type="component" value="Unplaced"/>
</dbReference>
<evidence type="ECO:0000256" key="5">
    <source>
        <dbReference type="SAM" id="Phobius"/>
    </source>
</evidence>
<dbReference type="InterPro" id="IPR000203">
    <property type="entry name" value="GPS"/>
</dbReference>
<feature type="transmembrane region" description="Helical" evidence="5">
    <location>
        <begin position="261"/>
        <end position="280"/>
    </location>
</feature>
<feature type="transmembrane region" description="Helical" evidence="5">
    <location>
        <begin position="228"/>
        <end position="249"/>
    </location>
</feature>